<dbReference type="InterPro" id="IPR029058">
    <property type="entry name" value="AB_hydrolase_fold"/>
</dbReference>
<dbReference type="InterPro" id="IPR000073">
    <property type="entry name" value="AB_hydrolase_1"/>
</dbReference>
<name>A0A4R2KV21_9GAMM</name>
<comment type="caution">
    <text evidence="2">The sequence shown here is derived from an EMBL/GenBank/DDBJ whole genome shotgun (WGS) entry which is preliminary data.</text>
</comment>
<proteinExistence type="predicted"/>
<protein>
    <submittedName>
        <fullName evidence="2">Pimeloyl-ACP methyl ester carboxylesterase</fullName>
    </submittedName>
</protein>
<organism evidence="2 3">
    <name type="scientific">Chromatocurvus halotolerans</name>
    <dbReference type="NCBI Taxonomy" id="1132028"/>
    <lineage>
        <taxon>Bacteria</taxon>
        <taxon>Pseudomonadati</taxon>
        <taxon>Pseudomonadota</taxon>
        <taxon>Gammaproteobacteria</taxon>
        <taxon>Cellvibrionales</taxon>
        <taxon>Halieaceae</taxon>
        <taxon>Chromatocurvus</taxon>
    </lineage>
</organism>
<dbReference type="OrthoDB" id="5729753at2"/>
<dbReference type="PANTHER" id="PTHR43194:SF2">
    <property type="entry name" value="PEROXISOMAL MEMBRANE PROTEIN LPX1"/>
    <property type="match status" value="1"/>
</dbReference>
<feature type="domain" description="AB hydrolase-1" evidence="1">
    <location>
        <begin position="15"/>
        <end position="263"/>
    </location>
</feature>
<sequence length="274" mass="30407">MQERWEAFGGSGDPLVFAHANGYPPGSYRQLLQPLGERYSVAAVRHRPLWGEPHPPLRLRWQLFANDLIDTLKAHHDAPVWLLGHSLGAVVGVLAAAREPALFRGLVLLDPVFLPTRFVVGVALTPRSRLQRMPMIRRALARPDQFPDAQAAFDFYRGKRAFSGFSDDALRDYVGASTAPANDDGIKLLFPPAWEAGIYGSAPWIWPTLKRVSLPVLGLRGSDSQTLSASAFRRWGRAQPQAELHTVPGGHLFPLEHPRSTAAHILGYLQRHED</sequence>
<dbReference type="Pfam" id="PF12697">
    <property type="entry name" value="Abhydrolase_6"/>
    <property type="match status" value="1"/>
</dbReference>
<evidence type="ECO:0000259" key="1">
    <source>
        <dbReference type="Pfam" id="PF12697"/>
    </source>
</evidence>
<dbReference type="EMBL" id="SLWX01000002">
    <property type="protein sequence ID" value="TCO77764.1"/>
    <property type="molecule type" value="Genomic_DNA"/>
</dbReference>
<dbReference type="InterPro" id="IPR050228">
    <property type="entry name" value="Carboxylesterase_BioH"/>
</dbReference>
<keyword evidence="3" id="KW-1185">Reference proteome</keyword>
<evidence type="ECO:0000313" key="3">
    <source>
        <dbReference type="Proteomes" id="UP000294980"/>
    </source>
</evidence>
<accession>A0A4R2KV21</accession>
<dbReference type="AlphaFoldDB" id="A0A4R2KV21"/>
<dbReference type="RefSeq" id="WP_117314635.1">
    <property type="nucleotide sequence ID" value="NZ_QQSW01000001.1"/>
</dbReference>
<reference evidence="2 3" key="1">
    <citation type="submission" date="2019-03" db="EMBL/GenBank/DDBJ databases">
        <title>Genomic Encyclopedia of Type Strains, Phase IV (KMG-IV): sequencing the most valuable type-strain genomes for metagenomic binning, comparative biology and taxonomic classification.</title>
        <authorList>
            <person name="Goeker M."/>
        </authorList>
    </citation>
    <scope>NUCLEOTIDE SEQUENCE [LARGE SCALE GENOMIC DNA]</scope>
    <source>
        <strain evidence="2 3">DSM 23344</strain>
    </source>
</reference>
<evidence type="ECO:0000313" key="2">
    <source>
        <dbReference type="EMBL" id="TCO77764.1"/>
    </source>
</evidence>
<dbReference type="Proteomes" id="UP000294980">
    <property type="component" value="Unassembled WGS sequence"/>
</dbReference>
<dbReference type="PANTHER" id="PTHR43194">
    <property type="entry name" value="HYDROLASE ALPHA/BETA FOLD FAMILY"/>
    <property type="match status" value="1"/>
</dbReference>
<dbReference type="Gene3D" id="3.40.50.1820">
    <property type="entry name" value="alpha/beta hydrolase"/>
    <property type="match status" value="1"/>
</dbReference>
<dbReference type="SUPFAM" id="SSF53474">
    <property type="entry name" value="alpha/beta-Hydrolases"/>
    <property type="match status" value="1"/>
</dbReference>
<gene>
    <name evidence="2" type="ORF">EV688_102221</name>
</gene>